<dbReference type="GO" id="GO:0005524">
    <property type="term" value="F:ATP binding"/>
    <property type="evidence" value="ECO:0007669"/>
    <property type="project" value="UniProtKB-KW"/>
</dbReference>
<evidence type="ECO:0000313" key="4">
    <source>
        <dbReference type="Proteomes" id="UP000001554"/>
    </source>
</evidence>
<dbReference type="InterPro" id="IPR027417">
    <property type="entry name" value="P-loop_NTPase"/>
</dbReference>
<dbReference type="GeneID" id="118424308"/>
<keyword evidence="1" id="KW-0547">Nucleotide-binding</keyword>
<keyword evidence="2" id="KW-0067">ATP-binding</keyword>
<evidence type="ECO:0000256" key="2">
    <source>
        <dbReference type="ARBA" id="ARBA00022840"/>
    </source>
</evidence>
<organism evidence="4 5">
    <name type="scientific">Branchiostoma floridae</name>
    <name type="common">Florida lancelet</name>
    <name type="synonym">Amphioxus</name>
    <dbReference type="NCBI Taxonomy" id="7739"/>
    <lineage>
        <taxon>Eukaryota</taxon>
        <taxon>Metazoa</taxon>
        <taxon>Chordata</taxon>
        <taxon>Cephalochordata</taxon>
        <taxon>Leptocardii</taxon>
        <taxon>Amphioxiformes</taxon>
        <taxon>Branchiostomatidae</taxon>
        <taxon>Branchiostoma</taxon>
    </lineage>
</organism>
<dbReference type="SUPFAM" id="SSF52047">
    <property type="entry name" value="RNI-like"/>
    <property type="match status" value="1"/>
</dbReference>
<feature type="domain" description="NACHT" evidence="3">
    <location>
        <begin position="187"/>
        <end position="307"/>
    </location>
</feature>
<dbReference type="PANTHER" id="PTHR46844:SF1">
    <property type="entry name" value="SLR5058 PROTEIN"/>
    <property type="match status" value="1"/>
</dbReference>
<dbReference type="RefSeq" id="XP_035688748.1">
    <property type="nucleotide sequence ID" value="XM_035832855.1"/>
</dbReference>
<dbReference type="Gene3D" id="3.80.10.10">
    <property type="entry name" value="Ribonuclease Inhibitor"/>
    <property type="match status" value="1"/>
</dbReference>
<dbReference type="Proteomes" id="UP000001554">
    <property type="component" value="Chromosome 1"/>
</dbReference>
<sequence>MAVAPQPHVDMGEFCKEQYIRDNLQVQVHQPSRDKTELKSHFTPVSSGAPAEHPTGVLCGSSESDSPLQLQGFATSSPVNISSCGAVAFGQTTINLNIGSPPTPACSPSPTTSCGFLSPEESADKCQRHLQRLYSQYNRTCPLPWYQVNQLSTKESYIPVQFEERCLQQGNKATYIKEDDMPFGEEPFIRIDGVGGIGKSMYMRRLATRWAKGTSKKLSKIKLLFLIDANRISASTKCILDTIFDQLMPDTDIQREVLKEWMKENPKLVMLFIDNLEQNTGFKEDSYMAKFLKGHCFPGSNILISVRAGFVKGGSFLHRCTLQYKQYSMAGFSTEDANLYIDRFFSVEQTQSDNDQGTMATIQKAKELKDILKDDSNLMQLVKNRLHAALICTLHAKNEMPMPMSLTGVYNQFVDLLFRRCFDSERNLSFAQSFVDDPVCGNPYSEWKEDRMCCLAELAWDGIHRDHITFSKDEVVKICGSGSVLQDILWMGLLICNEESHGNVIRYAFPHQLLQQFLASHYVVNHPLTYPICWTKWCDTKKYEMVCIFVAGLASAEKCREFFEVFEKCHQVMLEEGKKGDCSSCCIDNCALLACCCLGERSHPMDFADKVAKCLSNQKEICIRIFDRDGDYFKSHTLSALATVISALSEEMGRPRNVRLTGLRLSKFDARDKVGVAKLAEAIRSAKFLKTLEVSLTGMDCMGTCTNREDVLKILKAIEESEWVQELILEAHIDAMSEQVVMAVPEVLKNKGIKVLKLMTLFATQCPRSCKRQRENKDCCPQKVKTEVFVKKLADAIKTSQVTQLYLPDNLFTGFALSHMSNALTGHHSLKHLSISGYFNGANAIDGIALGAWTKLIEKTPQLETFCLSSMALAHTWKPTAIEEIGPFAAALKEAPNLSTLKLNLRWMFGRTMRLFAEAVGSSSLTTVELSWHKMTGPFLSLLAGYLLSSKTLSSLHLKGGFQVGKDLESFILAAGTSPALSSLTLTGNPFHTEVVKAIAGAVSNWSLNDFTKPTITLTLGGRIDNSVEEASQLFVSTEDELHEKIKRRKDEIDNTLKVKAVNRVQEALIAQGSKHCVWVTSEFHEGDCTFMLVINIDGSLQQGMVEDHFVLKTKS</sequence>
<reference evidence="5" key="2">
    <citation type="submission" date="2025-08" db="UniProtKB">
        <authorList>
            <consortium name="RefSeq"/>
        </authorList>
    </citation>
    <scope>IDENTIFICATION</scope>
    <source>
        <strain evidence="5">S238N-H82</strain>
        <tissue evidence="5">Testes</tissue>
    </source>
</reference>
<evidence type="ECO:0000256" key="1">
    <source>
        <dbReference type="ARBA" id="ARBA00022741"/>
    </source>
</evidence>
<gene>
    <name evidence="5" type="primary">LOC118424308</name>
</gene>
<dbReference type="AlphaFoldDB" id="A0A9J7LUX4"/>
<protein>
    <submittedName>
        <fullName evidence="5">Uncharacterized protein LOC118424308</fullName>
    </submittedName>
</protein>
<evidence type="ECO:0000313" key="5">
    <source>
        <dbReference type="RefSeq" id="XP_035688748.1"/>
    </source>
</evidence>
<keyword evidence="4" id="KW-1185">Reference proteome</keyword>
<dbReference type="InterPro" id="IPR007111">
    <property type="entry name" value="NACHT_NTPase"/>
</dbReference>
<dbReference type="InterPro" id="IPR032675">
    <property type="entry name" value="LRR_dom_sf"/>
</dbReference>
<dbReference type="OMA" id="HAALICT"/>
<evidence type="ECO:0000259" key="3">
    <source>
        <dbReference type="PROSITE" id="PS50837"/>
    </source>
</evidence>
<reference evidence="4" key="1">
    <citation type="journal article" date="2020" name="Nat. Ecol. Evol.">
        <title>Deeply conserved synteny resolves early events in vertebrate evolution.</title>
        <authorList>
            <person name="Simakov O."/>
            <person name="Marletaz F."/>
            <person name="Yue J.X."/>
            <person name="O'Connell B."/>
            <person name="Jenkins J."/>
            <person name="Brandt A."/>
            <person name="Calef R."/>
            <person name="Tung C.H."/>
            <person name="Huang T.K."/>
            <person name="Schmutz J."/>
            <person name="Satoh N."/>
            <person name="Yu J.K."/>
            <person name="Putnam N.H."/>
            <person name="Green R.E."/>
            <person name="Rokhsar D.S."/>
        </authorList>
    </citation>
    <scope>NUCLEOTIDE SEQUENCE [LARGE SCALE GENOMIC DNA]</scope>
    <source>
        <strain evidence="4">S238N-H82</strain>
    </source>
</reference>
<dbReference type="PROSITE" id="PS50837">
    <property type="entry name" value="NACHT"/>
    <property type="match status" value="1"/>
</dbReference>
<accession>A0A9J7LUX4</accession>
<proteinExistence type="predicted"/>
<dbReference type="PANTHER" id="PTHR46844">
    <property type="entry name" value="SLR5058 PROTEIN"/>
    <property type="match status" value="1"/>
</dbReference>
<name>A0A9J7LUX4_BRAFL</name>
<dbReference type="OrthoDB" id="120976at2759"/>
<dbReference type="KEGG" id="bfo:118424308"/>
<dbReference type="Pfam" id="PF05729">
    <property type="entry name" value="NACHT"/>
    <property type="match status" value="1"/>
</dbReference>
<dbReference type="Gene3D" id="3.40.50.300">
    <property type="entry name" value="P-loop containing nucleotide triphosphate hydrolases"/>
    <property type="match status" value="1"/>
</dbReference>